<dbReference type="EMBL" id="UYRT01098659">
    <property type="protein sequence ID" value="VDN41834.1"/>
    <property type="molecule type" value="Genomic_DNA"/>
</dbReference>
<dbReference type="WBParaSite" id="GPUH_0002372901-mRNA-1">
    <property type="protein sequence ID" value="GPUH_0002372901-mRNA-1"/>
    <property type="gene ID" value="GPUH_0002372901"/>
</dbReference>
<evidence type="ECO:0000313" key="3">
    <source>
        <dbReference type="Proteomes" id="UP000271098"/>
    </source>
</evidence>
<keyword evidence="1" id="KW-1133">Transmembrane helix</keyword>
<accession>A0A183ERV8</accession>
<feature type="transmembrane region" description="Helical" evidence="1">
    <location>
        <begin position="33"/>
        <end position="61"/>
    </location>
</feature>
<keyword evidence="3" id="KW-1185">Reference proteome</keyword>
<dbReference type="AlphaFoldDB" id="A0A183ERV8"/>
<protein>
    <submittedName>
        <fullName evidence="4">ABC transmembrane type-1 domain-containing protein</fullName>
    </submittedName>
</protein>
<sequence>MRTLRHGAATSSTAVLSKVEDFLTNMEGMEPMLIIPIMTVYLVVTAIGWFGNGCIIVATIVSRLVKRLFLSFSQETL</sequence>
<evidence type="ECO:0000313" key="4">
    <source>
        <dbReference type="WBParaSite" id="GPUH_0002372901-mRNA-1"/>
    </source>
</evidence>
<evidence type="ECO:0000313" key="2">
    <source>
        <dbReference type="EMBL" id="VDN41834.1"/>
    </source>
</evidence>
<gene>
    <name evidence="2" type="ORF">GPUH_LOCUS23699</name>
</gene>
<evidence type="ECO:0000256" key="1">
    <source>
        <dbReference type="SAM" id="Phobius"/>
    </source>
</evidence>
<organism evidence="4">
    <name type="scientific">Gongylonema pulchrum</name>
    <dbReference type="NCBI Taxonomy" id="637853"/>
    <lineage>
        <taxon>Eukaryota</taxon>
        <taxon>Metazoa</taxon>
        <taxon>Ecdysozoa</taxon>
        <taxon>Nematoda</taxon>
        <taxon>Chromadorea</taxon>
        <taxon>Rhabditida</taxon>
        <taxon>Spirurina</taxon>
        <taxon>Spiruromorpha</taxon>
        <taxon>Spiruroidea</taxon>
        <taxon>Gongylonematidae</taxon>
        <taxon>Gongylonema</taxon>
    </lineage>
</organism>
<reference evidence="2 3" key="2">
    <citation type="submission" date="2018-11" db="EMBL/GenBank/DDBJ databases">
        <authorList>
            <consortium name="Pathogen Informatics"/>
        </authorList>
    </citation>
    <scope>NUCLEOTIDE SEQUENCE [LARGE SCALE GENOMIC DNA]</scope>
</reference>
<dbReference type="Proteomes" id="UP000271098">
    <property type="component" value="Unassembled WGS sequence"/>
</dbReference>
<proteinExistence type="predicted"/>
<keyword evidence="1" id="KW-0472">Membrane</keyword>
<reference evidence="4" key="1">
    <citation type="submission" date="2016-06" db="UniProtKB">
        <authorList>
            <consortium name="WormBaseParasite"/>
        </authorList>
    </citation>
    <scope>IDENTIFICATION</scope>
</reference>
<keyword evidence="1" id="KW-0812">Transmembrane</keyword>
<name>A0A183ERV8_9BILA</name>